<keyword evidence="1" id="KW-0472">Membrane</keyword>
<proteinExistence type="predicted"/>
<gene>
    <name evidence="3" type="ORF">APZ42_024884</name>
</gene>
<name>A0A164TMX6_9CRUS</name>
<dbReference type="EMBL" id="LRGB01001764">
    <property type="protein sequence ID" value="KZS10595.1"/>
    <property type="molecule type" value="Genomic_DNA"/>
</dbReference>
<comment type="caution">
    <text evidence="3">The sequence shown here is derived from an EMBL/GenBank/DDBJ whole genome shotgun (WGS) entry which is preliminary data.</text>
</comment>
<evidence type="ECO:0000256" key="2">
    <source>
        <dbReference type="SAM" id="SignalP"/>
    </source>
</evidence>
<evidence type="ECO:0000313" key="3">
    <source>
        <dbReference type="EMBL" id="KZS10595.1"/>
    </source>
</evidence>
<dbReference type="STRING" id="35525.A0A164TMX6"/>
<protein>
    <recommendedName>
        <fullName evidence="5">Cysteine-rich protein</fullName>
    </recommendedName>
</protein>
<sequence length="84" mass="8246">MRHTSLFVLGLLISFPLLAESGLVAYGVCQTGCNALAVACYAAAGFTFGVSTFGAGIPAAIVGCNGALGICMAACAATLFAPTP</sequence>
<feature type="chain" id="PRO_5007853410" description="Cysteine-rich protein" evidence="2">
    <location>
        <begin position="22"/>
        <end position="84"/>
    </location>
</feature>
<accession>A0A164TMX6</accession>
<evidence type="ECO:0000313" key="4">
    <source>
        <dbReference type="Proteomes" id="UP000076858"/>
    </source>
</evidence>
<feature type="transmembrane region" description="Helical" evidence="1">
    <location>
        <begin position="60"/>
        <end position="81"/>
    </location>
</feature>
<dbReference type="PANTHER" id="PTHR37475:SF1">
    <property type="entry name" value="ZYGOTE-SPECIFIC PROTEIN"/>
    <property type="match status" value="1"/>
</dbReference>
<evidence type="ECO:0000256" key="1">
    <source>
        <dbReference type="SAM" id="Phobius"/>
    </source>
</evidence>
<organism evidence="3 4">
    <name type="scientific">Daphnia magna</name>
    <dbReference type="NCBI Taxonomy" id="35525"/>
    <lineage>
        <taxon>Eukaryota</taxon>
        <taxon>Metazoa</taxon>
        <taxon>Ecdysozoa</taxon>
        <taxon>Arthropoda</taxon>
        <taxon>Crustacea</taxon>
        <taxon>Branchiopoda</taxon>
        <taxon>Diplostraca</taxon>
        <taxon>Cladocera</taxon>
        <taxon>Anomopoda</taxon>
        <taxon>Daphniidae</taxon>
        <taxon>Daphnia</taxon>
    </lineage>
</organism>
<keyword evidence="1" id="KW-1133">Transmembrane helix</keyword>
<reference evidence="3 4" key="1">
    <citation type="submission" date="2016-03" db="EMBL/GenBank/DDBJ databases">
        <title>EvidentialGene: Evidence-directed Construction of Genes on Genomes.</title>
        <authorList>
            <person name="Gilbert D.G."/>
            <person name="Choi J.-H."/>
            <person name="Mockaitis K."/>
            <person name="Colbourne J."/>
            <person name="Pfrender M."/>
        </authorList>
    </citation>
    <scope>NUCLEOTIDE SEQUENCE [LARGE SCALE GENOMIC DNA]</scope>
    <source>
        <strain evidence="3 4">Xinb3</strain>
        <tissue evidence="3">Complete organism</tissue>
    </source>
</reference>
<dbReference type="Proteomes" id="UP000076858">
    <property type="component" value="Unassembled WGS sequence"/>
</dbReference>
<keyword evidence="2" id="KW-0732">Signal</keyword>
<keyword evidence="4" id="KW-1185">Reference proteome</keyword>
<feature type="transmembrane region" description="Helical" evidence="1">
    <location>
        <begin position="35"/>
        <end position="53"/>
    </location>
</feature>
<feature type="signal peptide" evidence="2">
    <location>
        <begin position="1"/>
        <end position="21"/>
    </location>
</feature>
<dbReference type="AlphaFoldDB" id="A0A164TMX6"/>
<dbReference type="PANTHER" id="PTHR37475">
    <property type="entry name" value="ZYGOTE-SPECIFIC CLASS V COPY B GENE PROTEIN"/>
    <property type="match status" value="1"/>
</dbReference>
<evidence type="ECO:0008006" key="5">
    <source>
        <dbReference type="Google" id="ProtNLM"/>
    </source>
</evidence>
<keyword evidence="1" id="KW-0812">Transmembrane</keyword>